<dbReference type="Proteomes" id="UP000828390">
    <property type="component" value="Unassembled WGS sequence"/>
</dbReference>
<dbReference type="Gene3D" id="2.60.40.60">
    <property type="entry name" value="Cadherins"/>
    <property type="match status" value="1"/>
</dbReference>
<evidence type="ECO:0000256" key="1">
    <source>
        <dbReference type="ARBA" id="ARBA00004370"/>
    </source>
</evidence>
<evidence type="ECO:0000313" key="7">
    <source>
        <dbReference type="EMBL" id="KAH3768195.1"/>
    </source>
</evidence>
<accession>A0A9D4DXA9</accession>
<proteinExistence type="predicted"/>
<dbReference type="InterPro" id="IPR002126">
    <property type="entry name" value="Cadherin-like_dom"/>
</dbReference>
<comment type="subcellular location">
    <subcellularLocation>
        <location evidence="1">Membrane</location>
    </subcellularLocation>
</comment>
<sequence length="125" mass="14239">MFQVSATDKDISRRSYFRYSISGDGTDPNDPTFTIERTTGRIFLRKPLDRDLPHGREVYQFNVEAEDEPDTPHSLTGFSYVKVKPLDINDNAPVFVTSDLHGSVAEHCNEGRLECKGYDMNVYSE</sequence>
<dbReference type="SUPFAM" id="SSF49313">
    <property type="entry name" value="Cadherin-like"/>
    <property type="match status" value="1"/>
</dbReference>
<reference evidence="7" key="2">
    <citation type="submission" date="2020-11" db="EMBL/GenBank/DDBJ databases">
        <authorList>
            <person name="McCartney M.A."/>
            <person name="Auch B."/>
            <person name="Kono T."/>
            <person name="Mallez S."/>
            <person name="Becker A."/>
            <person name="Gohl D.M."/>
            <person name="Silverstein K.A.T."/>
            <person name="Koren S."/>
            <person name="Bechman K.B."/>
            <person name="Herman A."/>
            <person name="Abrahante J.E."/>
            <person name="Garbe J."/>
        </authorList>
    </citation>
    <scope>NUCLEOTIDE SEQUENCE</scope>
    <source>
        <strain evidence="7">Duluth1</strain>
        <tissue evidence="7">Whole animal</tissue>
    </source>
</reference>
<dbReference type="AlphaFoldDB" id="A0A9D4DXA9"/>
<gene>
    <name evidence="7" type="ORF">DPMN_169407</name>
</gene>
<dbReference type="PROSITE" id="PS50268">
    <property type="entry name" value="CADHERIN_2"/>
    <property type="match status" value="1"/>
</dbReference>
<organism evidence="7 8">
    <name type="scientific">Dreissena polymorpha</name>
    <name type="common">Zebra mussel</name>
    <name type="synonym">Mytilus polymorpha</name>
    <dbReference type="NCBI Taxonomy" id="45954"/>
    <lineage>
        <taxon>Eukaryota</taxon>
        <taxon>Metazoa</taxon>
        <taxon>Spiralia</taxon>
        <taxon>Lophotrochozoa</taxon>
        <taxon>Mollusca</taxon>
        <taxon>Bivalvia</taxon>
        <taxon>Autobranchia</taxon>
        <taxon>Heteroconchia</taxon>
        <taxon>Euheterodonta</taxon>
        <taxon>Imparidentia</taxon>
        <taxon>Neoheterodontei</taxon>
        <taxon>Myida</taxon>
        <taxon>Dreissenoidea</taxon>
        <taxon>Dreissenidae</taxon>
        <taxon>Dreissena</taxon>
    </lineage>
</organism>
<dbReference type="CDD" id="cd11304">
    <property type="entry name" value="Cadherin_repeat"/>
    <property type="match status" value="1"/>
</dbReference>
<evidence type="ECO:0000259" key="6">
    <source>
        <dbReference type="PROSITE" id="PS50268"/>
    </source>
</evidence>
<name>A0A9D4DXA9_DREPO</name>
<dbReference type="EMBL" id="JAIWYP010000009">
    <property type="protein sequence ID" value="KAH3768195.1"/>
    <property type="molecule type" value="Genomic_DNA"/>
</dbReference>
<dbReference type="PRINTS" id="PR00205">
    <property type="entry name" value="CADHERIN"/>
</dbReference>
<dbReference type="GO" id="GO:0045296">
    <property type="term" value="F:cadherin binding"/>
    <property type="evidence" value="ECO:0007669"/>
    <property type="project" value="TreeGrafter"/>
</dbReference>
<dbReference type="InterPro" id="IPR039808">
    <property type="entry name" value="Cadherin"/>
</dbReference>
<evidence type="ECO:0000256" key="2">
    <source>
        <dbReference type="ARBA" id="ARBA00022737"/>
    </source>
</evidence>
<dbReference type="GO" id="GO:0016342">
    <property type="term" value="C:catenin complex"/>
    <property type="evidence" value="ECO:0007669"/>
    <property type="project" value="TreeGrafter"/>
</dbReference>
<keyword evidence="2" id="KW-0677">Repeat</keyword>
<evidence type="ECO:0000256" key="5">
    <source>
        <dbReference type="PROSITE-ProRule" id="PRU00043"/>
    </source>
</evidence>
<dbReference type="GO" id="GO:0008013">
    <property type="term" value="F:beta-catenin binding"/>
    <property type="evidence" value="ECO:0007669"/>
    <property type="project" value="TreeGrafter"/>
</dbReference>
<dbReference type="GO" id="GO:0016477">
    <property type="term" value="P:cell migration"/>
    <property type="evidence" value="ECO:0007669"/>
    <property type="project" value="TreeGrafter"/>
</dbReference>
<reference evidence="7" key="1">
    <citation type="journal article" date="2019" name="bioRxiv">
        <title>The Genome of the Zebra Mussel, Dreissena polymorpha: A Resource for Invasive Species Research.</title>
        <authorList>
            <person name="McCartney M.A."/>
            <person name="Auch B."/>
            <person name="Kono T."/>
            <person name="Mallez S."/>
            <person name="Zhang Y."/>
            <person name="Obille A."/>
            <person name="Becker A."/>
            <person name="Abrahante J.E."/>
            <person name="Garbe J."/>
            <person name="Badalamenti J.P."/>
            <person name="Herman A."/>
            <person name="Mangelson H."/>
            <person name="Liachko I."/>
            <person name="Sullivan S."/>
            <person name="Sone E.D."/>
            <person name="Koren S."/>
            <person name="Silverstein K.A.T."/>
            <person name="Beckman K.B."/>
            <person name="Gohl D.M."/>
        </authorList>
    </citation>
    <scope>NUCLEOTIDE SEQUENCE</scope>
    <source>
        <strain evidence="7">Duluth1</strain>
        <tissue evidence="7">Whole animal</tissue>
    </source>
</reference>
<evidence type="ECO:0000256" key="3">
    <source>
        <dbReference type="ARBA" id="ARBA00022837"/>
    </source>
</evidence>
<dbReference type="GO" id="GO:0007156">
    <property type="term" value="P:homophilic cell adhesion via plasma membrane adhesion molecules"/>
    <property type="evidence" value="ECO:0007669"/>
    <property type="project" value="InterPro"/>
</dbReference>
<dbReference type="GO" id="GO:0005509">
    <property type="term" value="F:calcium ion binding"/>
    <property type="evidence" value="ECO:0007669"/>
    <property type="project" value="UniProtKB-UniRule"/>
</dbReference>
<comment type="caution">
    <text evidence="7">The sequence shown here is derived from an EMBL/GenBank/DDBJ whole genome shotgun (WGS) entry which is preliminary data.</text>
</comment>
<keyword evidence="8" id="KW-1185">Reference proteome</keyword>
<evidence type="ECO:0000256" key="4">
    <source>
        <dbReference type="ARBA" id="ARBA00023136"/>
    </source>
</evidence>
<dbReference type="InterPro" id="IPR015919">
    <property type="entry name" value="Cadherin-like_sf"/>
</dbReference>
<keyword evidence="4" id="KW-0472">Membrane</keyword>
<feature type="domain" description="Cadherin" evidence="6">
    <location>
        <begin position="3"/>
        <end position="95"/>
    </location>
</feature>
<dbReference type="Pfam" id="PF00028">
    <property type="entry name" value="Cadherin"/>
    <property type="match status" value="1"/>
</dbReference>
<dbReference type="GO" id="GO:0031175">
    <property type="term" value="P:neuron projection development"/>
    <property type="evidence" value="ECO:0007669"/>
    <property type="project" value="TreeGrafter"/>
</dbReference>
<dbReference type="SMART" id="SM00112">
    <property type="entry name" value="CA"/>
    <property type="match status" value="1"/>
</dbReference>
<keyword evidence="3 5" id="KW-0106">Calcium</keyword>
<dbReference type="PANTHER" id="PTHR24027">
    <property type="entry name" value="CADHERIN-23"/>
    <property type="match status" value="1"/>
</dbReference>
<protein>
    <recommendedName>
        <fullName evidence="6">Cadherin domain-containing protein</fullName>
    </recommendedName>
</protein>
<evidence type="ECO:0000313" key="8">
    <source>
        <dbReference type="Proteomes" id="UP000828390"/>
    </source>
</evidence>
<dbReference type="PANTHER" id="PTHR24027:SF438">
    <property type="entry name" value="CADHERIN 23"/>
    <property type="match status" value="1"/>
</dbReference>